<dbReference type="PANTHER" id="PTHR30149">
    <property type="entry name" value="HYDROGENASE PROTEIN ASSEMBLY PROTEIN HYPD"/>
    <property type="match status" value="1"/>
</dbReference>
<accession>A0A419DGX7</accession>
<dbReference type="InterPro" id="IPR002780">
    <property type="entry name" value="Hyd_form_HypD"/>
</dbReference>
<evidence type="ECO:0000256" key="3">
    <source>
        <dbReference type="ARBA" id="ARBA00023004"/>
    </source>
</evidence>
<dbReference type="GO" id="GO:0005506">
    <property type="term" value="F:iron ion binding"/>
    <property type="evidence" value="ECO:0007669"/>
    <property type="project" value="TreeGrafter"/>
</dbReference>
<protein>
    <submittedName>
        <fullName evidence="4">Hydrogenase formation protein HypD</fullName>
    </submittedName>
</protein>
<proteinExistence type="inferred from homology"/>
<keyword evidence="2" id="KW-0479">Metal-binding</keyword>
<dbReference type="Pfam" id="PF01924">
    <property type="entry name" value="HypD"/>
    <property type="match status" value="1"/>
</dbReference>
<dbReference type="Gene3D" id="3.40.50.11750">
    <property type="entry name" value="HypD, alpha/beta domain 1"/>
    <property type="match status" value="2"/>
</dbReference>
<dbReference type="NCBIfam" id="TIGR00075">
    <property type="entry name" value="hypD"/>
    <property type="match status" value="1"/>
</dbReference>
<evidence type="ECO:0000313" key="5">
    <source>
        <dbReference type="Proteomes" id="UP000285655"/>
    </source>
</evidence>
<evidence type="ECO:0000256" key="1">
    <source>
        <dbReference type="ARBA" id="ARBA00007888"/>
    </source>
</evidence>
<gene>
    <name evidence="4" type="primary">hypD</name>
    <name evidence="4" type="ORF">C4544_00550</name>
</gene>
<comment type="similarity">
    <text evidence="1">Belongs to the HypD family.</text>
</comment>
<dbReference type="Proteomes" id="UP000285655">
    <property type="component" value="Unassembled WGS sequence"/>
</dbReference>
<dbReference type="InterPro" id="IPR042243">
    <property type="entry name" value="HypD_1"/>
</dbReference>
<dbReference type="GO" id="GO:0051539">
    <property type="term" value="F:4 iron, 4 sulfur cluster binding"/>
    <property type="evidence" value="ECO:0007669"/>
    <property type="project" value="TreeGrafter"/>
</dbReference>
<organism evidence="4 5">
    <name type="scientific">candidate division WS5 bacterium</name>
    <dbReference type="NCBI Taxonomy" id="2093353"/>
    <lineage>
        <taxon>Bacteria</taxon>
        <taxon>candidate division WS5</taxon>
    </lineage>
</organism>
<keyword evidence="3" id="KW-0408">Iron</keyword>
<dbReference type="AlphaFoldDB" id="A0A419DGX7"/>
<evidence type="ECO:0000256" key="2">
    <source>
        <dbReference type="ARBA" id="ARBA00022723"/>
    </source>
</evidence>
<dbReference type="PIRSF" id="PIRSF005622">
    <property type="entry name" value="Hydrgn_mat_hypD"/>
    <property type="match status" value="1"/>
</dbReference>
<sequence>MEKEVLNQIHSLAKKIDRDVNLMEVCGTHTQAVARAGLKSLLPKNVHLTTGPGCPVCVTAQEDIDAITSLALAGIPVATYGDMMRVPGAFGSLDSAREKGAKVFDVYSTEEALELLKKYPSLVFFGLGFETTTPMSAYAIQKGLNVYSTHKLFLPAMKALLEIGELKIDGYICPGHVSAIIGSKSYEEMKVPQVITGFQPDDILVAVYMLLKQLAENRAEVENEYVRLVKENGNPEALNKIFEVFEESDGNWRGFGTIPGSGLKIKEKYKAFDAKLRYKNILDKVDFSQSRKPTACKCGEIIRGLKSPGECPVFGKGCTPDKPIGPCMVSVEGACNVEYRYGNPSLSSRTSHLKI</sequence>
<dbReference type="GO" id="GO:0051604">
    <property type="term" value="P:protein maturation"/>
    <property type="evidence" value="ECO:0007669"/>
    <property type="project" value="TreeGrafter"/>
</dbReference>
<name>A0A419DGX7_9BACT</name>
<reference evidence="4 5" key="1">
    <citation type="journal article" date="2017" name="ISME J.">
        <title>Energy and carbon metabolisms in a deep terrestrial subsurface fluid microbial community.</title>
        <authorList>
            <person name="Momper L."/>
            <person name="Jungbluth S.P."/>
            <person name="Lee M.D."/>
            <person name="Amend J.P."/>
        </authorList>
    </citation>
    <scope>NUCLEOTIDE SEQUENCE [LARGE SCALE GENOMIC DNA]</scope>
    <source>
        <strain evidence="4">SURF_29</strain>
    </source>
</reference>
<dbReference type="PANTHER" id="PTHR30149:SF0">
    <property type="entry name" value="HYDROGENASE MATURATION FACTOR HYPD"/>
    <property type="match status" value="1"/>
</dbReference>
<comment type="caution">
    <text evidence="4">The sequence shown here is derived from an EMBL/GenBank/DDBJ whole genome shotgun (WGS) entry which is preliminary data.</text>
</comment>
<dbReference type="InterPro" id="IPR042244">
    <property type="entry name" value="HypD_2_sf"/>
</dbReference>
<dbReference type="Gene3D" id="6.10.20.100">
    <property type="match status" value="1"/>
</dbReference>
<dbReference type="EMBL" id="QZJW01000002">
    <property type="protein sequence ID" value="RJO62318.1"/>
    <property type="molecule type" value="Genomic_DNA"/>
</dbReference>
<evidence type="ECO:0000313" key="4">
    <source>
        <dbReference type="EMBL" id="RJO62318.1"/>
    </source>
</evidence>
<dbReference type="GO" id="GO:0070025">
    <property type="term" value="F:carbon monoxide binding"/>
    <property type="evidence" value="ECO:0007669"/>
    <property type="project" value="TreeGrafter"/>
</dbReference>